<evidence type="ECO:0000313" key="3">
    <source>
        <dbReference type="EMBL" id="KAJ6258148.1"/>
    </source>
</evidence>
<accession>A0AAD6ITB7</accession>
<dbReference type="Proteomes" id="UP001221413">
    <property type="component" value="Unassembled WGS sequence"/>
</dbReference>
<evidence type="ECO:0000256" key="1">
    <source>
        <dbReference type="SAM" id="SignalP"/>
    </source>
</evidence>
<feature type="signal peptide" evidence="1">
    <location>
        <begin position="1"/>
        <end position="21"/>
    </location>
</feature>
<evidence type="ECO:0000259" key="2">
    <source>
        <dbReference type="Pfam" id="PF09362"/>
    </source>
</evidence>
<keyword evidence="4" id="KW-1185">Reference proteome</keyword>
<reference evidence="3" key="1">
    <citation type="submission" date="2023-01" db="EMBL/GenBank/DDBJ databases">
        <title>The chitinases involved in constricting ring structure development in the nematode-trapping fungus Drechslerella dactyloides.</title>
        <authorList>
            <person name="Wang R."/>
            <person name="Zhang L."/>
            <person name="Tang P."/>
            <person name="Li S."/>
            <person name="Liang L."/>
        </authorList>
    </citation>
    <scope>NUCLEOTIDE SEQUENCE</scope>
    <source>
        <strain evidence="3">YMF1.00031</strain>
    </source>
</reference>
<protein>
    <recommendedName>
        <fullName evidence="2">DUF1996 domain-containing protein</fullName>
    </recommendedName>
</protein>
<organism evidence="3 4">
    <name type="scientific">Drechslerella dactyloides</name>
    <name type="common">Nematode-trapping fungus</name>
    <name type="synonym">Arthrobotrys dactyloides</name>
    <dbReference type="NCBI Taxonomy" id="74499"/>
    <lineage>
        <taxon>Eukaryota</taxon>
        <taxon>Fungi</taxon>
        <taxon>Dikarya</taxon>
        <taxon>Ascomycota</taxon>
        <taxon>Pezizomycotina</taxon>
        <taxon>Orbiliomycetes</taxon>
        <taxon>Orbiliales</taxon>
        <taxon>Orbiliaceae</taxon>
        <taxon>Drechslerella</taxon>
    </lineage>
</organism>
<dbReference type="InterPro" id="IPR018535">
    <property type="entry name" value="DUF1996"/>
</dbReference>
<name>A0AAD6ITB7_DREDA</name>
<feature type="domain" description="DUF1996" evidence="2">
    <location>
        <begin position="47"/>
        <end position="309"/>
    </location>
</feature>
<evidence type="ECO:0000313" key="4">
    <source>
        <dbReference type="Proteomes" id="UP001221413"/>
    </source>
</evidence>
<feature type="chain" id="PRO_5042116664" description="DUF1996 domain-containing protein" evidence="1">
    <location>
        <begin position="22"/>
        <end position="393"/>
    </location>
</feature>
<dbReference type="Pfam" id="PF09362">
    <property type="entry name" value="DUF1996"/>
    <property type="match status" value="1"/>
</dbReference>
<keyword evidence="1" id="KW-0732">Signal</keyword>
<sequence>MHCSVLTAAVTSIALFTIVEALLGKPVRTFGTISFGGGKELTRCRFDPITNPGGVSAHLHSIFGGNAFSAYMPGGIAKNATCTTASVKNDRSNYWVPSLFFQDPHNGTLYPVELYYAKVYYFFEATNDYVKPFPEGFRMVAGDASLRSPPNPAEENLDPMKGAITPVQWTCPRSHSDSKIPLYPPYSNGKHGVGVQNPKNSERGWGFPDKECNGNASPLRADIHFPSCVDPNVDPSDYKHNSCYPSNNNKGGEDCPIGWIHVPHIFIEVYWDTQKFRNMWDKGKGYTPWVLANGDKTGYSLHADFINGWDVDTLQYAIDYCDPGHKGLAQCSGIPGGENPEDEMMACKLVCPLMEGSSDVYSQPMPGNKLLGNNPFSTYQSTPYFAPSSHSSK</sequence>
<dbReference type="PANTHER" id="PTHR43662:SF11">
    <property type="entry name" value="WSC DOMAIN-CONTAINING PROTEIN"/>
    <property type="match status" value="1"/>
</dbReference>
<dbReference type="AlphaFoldDB" id="A0AAD6ITB7"/>
<proteinExistence type="predicted"/>
<dbReference type="PANTHER" id="PTHR43662">
    <property type="match status" value="1"/>
</dbReference>
<gene>
    <name evidence="3" type="ORF">Dda_7065</name>
</gene>
<dbReference type="EMBL" id="JAQGDS010000009">
    <property type="protein sequence ID" value="KAJ6258148.1"/>
    <property type="molecule type" value="Genomic_DNA"/>
</dbReference>
<comment type="caution">
    <text evidence="3">The sequence shown here is derived from an EMBL/GenBank/DDBJ whole genome shotgun (WGS) entry which is preliminary data.</text>
</comment>